<proteinExistence type="predicted"/>
<feature type="chain" id="PRO_5016023992" evidence="1">
    <location>
        <begin position="21"/>
        <end position="142"/>
    </location>
</feature>
<sequence length="142" mass="15598">MLLLWSRLAALALLASLASCSPVSPSPLKDVDTALSREPAHRNEQIINLTKQGISVSPTLDFNSTSILSRRFSHEVLPAIALCSPGATYSPGDKFLIKWNKSLFYTQADIWIQYSGKKASAQSELLQMHPRKGRKAAATLFK</sequence>
<protein>
    <submittedName>
        <fullName evidence="2">BQ5605_C030g10809 protein</fullName>
    </submittedName>
</protein>
<evidence type="ECO:0000313" key="3">
    <source>
        <dbReference type="Proteomes" id="UP000249464"/>
    </source>
</evidence>
<dbReference type="EMBL" id="FQNC01000069">
    <property type="protein sequence ID" value="SGZ08673.1"/>
    <property type="molecule type" value="Genomic_DNA"/>
</dbReference>
<evidence type="ECO:0000313" key="2">
    <source>
        <dbReference type="EMBL" id="SGZ08673.1"/>
    </source>
</evidence>
<dbReference type="AlphaFoldDB" id="A0A2X0MI55"/>
<name>A0A2X0MI55_9BASI</name>
<keyword evidence="3" id="KW-1185">Reference proteome</keyword>
<accession>A0A2X0MI55</accession>
<reference evidence="2 3" key="1">
    <citation type="submission" date="2016-11" db="EMBL/GenBank/DDBJ databases">
        <authorList>
            <person name="Jaros S."/>
            <person name="Januszkiewicz K."/>
            <person name="Wedrychowicz H."/>
        </authorList>
    </citation>
    <scope>NUCLEOTIDE SEQUENCE [LARGE SCALE GENOMIC DNA]</scope>
</reference>
<dbReference type="Proteomes" id="UP000249464">
    <property type="component" value="Unassembled WGS sequence"/>
</dbReference>
<gene>
    <name evidence="2" type="primary">BQ5605_C030g10809</name>
    <name evidence="2" type="ORF">BQ5605_C030G10809</name>
</gene>
<organism evidence="2 3">
    <name type="scientific">Microbotryum silenes-dioicae</name>
    <dbReference type="NCBI Taxonomy" id="796604"/>
    <lineage>
        <taxon>Eukaryota</taxon>
        <taxon>Fungi</taxon>
        <taxon>Dikarya</taxon>
        <taxon>Basidiomycota</taxon>
        <taxon>Pucciniomycotina</taxon>
        <taxon>Microbotryomycetes</taxon>
        <taxon>Microbotryales</taxon>
        <taxon>Microbotryaceae</taxon>
        <taxon>Microbotryum</taxon>
    </lineage>
</organism>
<dbReference type="PROSITE" id="PS51257">
    <property type="entry name" value="PROKAR_LIPOPROTEIN"/>
    <property type="match status" value="1"/>
</dbReference>
<feature type="signal peptide" evidence="1">
    <location>
        <begin position="1"/>
        <end position="20"/>
    </location>
</feature>
<evidence type="ECO:0000256" key="1">
    <source>
        <dbReference type="SAM" id="SignalP"/>
    </source>
</evidence>
<keyword evidence="1" id="KW-0732">Signal</keyword>